<feature type="domain" description="Ricin B lectin" evidence="1">
    <location>
        <begin position="119"/>
        <end position="233"/>
    </location>
</feature>
<evidence type="ECO:0000313" key="2">
    <source>
        <dbReference type="EMBL" id="CAE7276592.1"/>
    </source>
</evidence>
<evidence type="ECO:0000259" key="1">
    <source>
        <dbReference type="SMART" id="SM00458"/>
    </source>
</evidence>
<accession>A0A812MS52</accession>
<keyword evidence="3" id="KW-1185">Reference proteome</keyword>
<sequence>MRLKNEKWGDAKCVDKSSNADEDIYMGNCHSGSNQQFNFKVARRFKTRYFSTKCLEWTSSSDNIALADCDSNKDTQLFYFDGPQLKSQANTSKCLHRDSRNLKMANCQDSSHQKFVWDGEKLKVQGTNDCVDAHKENSNVYLAGCHGKDNQKWYFDQPVYKGKSLRAAGKCLEIASDRQAHWKTCTDAANQRFYFSGEALKVESLYGCLDSFKNIVKVHTVCNGHSNQRWYWTGQILKSKKHHNCLDVWPNNNSAFMGSCPGKNTQKFTRNPVLGAQLTVGGGKCMGRASNNVVAVGCDADARQMWYFSGEQLKNQHDGKCLDLNGGSGNLDVGNCVSGRKDQQFYFSGKSLRDRHWGRCLEYNVNTGNVFSGTCPDQKTHMWVLDSQVALKKTPLPATFLHGQSLVATCWSERFTAGTLNADHSRTMSCVAGAWINSWNTPGLQGFTCTACVQAVSKVYADLDSQIRQDDK</sequence>
<feature type="domain" description="Ricin B lectin" evidence="1">
    <location>
        <begin position="2"/>
        <end position="118"/>
    </location>
</feature>
<proteinExistence type="predicted"/>
<comment type="caution">
    <text evidence="2">The sequence shown here is derived from an EMBL/GenBank/DDBJ whole genome shotgun (WGS) entry which is preliminary data.</text>
</comment>
<protein>
    <recommendedName>
        <fullName evidence="1">Ricin B lectin domain-containing protein</fullName>
    </recommendedName>
</protein>
<dbReference type="Proteomes" id="UP000604046">
    <property type="component" value="Unassembled WGS sequence"/>
</dbReference>
<feature type="domain" description="Ricin B lectin" evidence="1">
    <location>
        <begin position="234"/>
        <end position="348"/>
    </location>
</feature>
<dbReference type="AlphaFoldDB" id="A0A812MS52"/>
<name>A0A812MS52_9DINO</name>
<dbReference type="SUPFAM" id="SSF50370">
    <property type="entry name" value="Ricin B-like lectins"/>
    <property type="match status" value="4"/>
</dbReference>
<organism evidence="2 3">
    <name type="scientific">Symbiodinium natans</name>
    <dbReference type="NCBI Taxonomy" id="878477"/>
    <lineage>
        <taxon>Eukaryota</taxon>
        <taxon>Sar</taxon>
        <taxon>Alveolata</taxon>
        <taxon>Dinophyceae</taxon>
        <taxon>Suessiales</taxon>
        <taxon>Symbiodiniaceae</taxon>
        <taxon>Symbiodinium</taxon>
    </lineage>
</organism>
<dbReference type="Gene3D" id="2.80.10.50">
    <property type="match status" value="4"/>
</dbReference>
<reference evidence="2" key="1">
    <citation type="submission" date="2021-02" db="EMBL/GenBank/DDBJ databases">
        <authorList>
            <person name="Dougan E. K."/>
            <person name="Rhodes N."/>
            <person name="Thang M."/>
            <person name="Chan C."/>
        </authorList>
    </citation>
    <scope>NUCLEOTIDE SEQUENCE</scope>
</reference>
<dbReference type="EMBL" id="CAJNDS010001746">
    <property type="protein sequence ID" value="CAE7276592.1"/>
    <property type="molecule type" value="Genomic_DNA"/>
</dbReference>
<dbReference type="InterPro" id="IPR000772">
    <property type="entry name" value="Ricin_B_lectin"/>
</dbReference>
<gene>
    <name evidence="2" type="ORF">SNAT2548_LOCUS14677</name>
</gene>
<dbReference type="PROSITE" id="PS50231">
    <property type="entry name" value="RICIN_B_LECTIN"/>
    <property type="match status" value="2"/>
</dbReference>
<dbReference type="InterPro" id="IPR035992">
    <property type="entry name" value="Ricin_B-like_lectins"/>
</dbReference>
<dbReference type="SMART" id="SM00458">
    <property type="entry name" value="RICIN"/>
    <property type="match status" value="3"/>
</dbReference>
<dbReference type="Pfam" id="PF00652">
    <property type="entry name" value="Ricin_B_lectin"/>
    <property type="match status" value="3"/>
</dbReference>
<evidence type="ECO:0000313" key="3">
    <source>
        <dbReference type="Proteomes" id="UP000604046"/>
    </source>
</evidence>